<dbReference type="PRINTS" id="PR01765">
    <property type="entry name" value="ECACCHANNEL"/>
</dbReference>
<keyword evidence="10" id="KW-0106">Calcium</keyword>
<feature type="repeat" description="ANK" evidence="18">
    <location>
        <begin position="135"/>
        <end position="167"/>
    </location>
</feature>
<dbReference type="GO" id="GO:0005516">
    <property type="term" value="F:calmodulin binding"/>
    <property type="evidence" value="ECO:0007669"/>
    <property type="project" value="UniProtKB-KW"/>
</dbReference>
<keyword evidence="13 18" id="KW-0040">ANK repeat</keyword>
<keyword evidence="8" id="KW-0479">Metal-binding</keyword>
<evidence type="ECO:0000256" key="15">
    <source>
        <dbReference type="ARBA" id="ARBA00023136"/>
    </source>
</evidence>
<evidence type="ECO:0000256" key="10">
    <source>
        <dbReference type="ARBA" id="ARBA00022837"/>
    </source>
</evidence>
<feature type="repeat" description="ANK" evidence="18">
    <location>
        <begin position="88"/>
        <end position="120"/>
    </location>
</feature>
<dbReference type="PROSITE" id="PS50297">
    <property type="entry name" value="ANK_REP_REGION"/>
    <property type="match status" value="2"/>
</dbReference>
<evidence type="ECO:0000256" key="12">
    <source>
        <dbReference type="ARBA" id="ARBA00022989"/>
    </source>
</evidence>
<keyword evidence="3" id="KW-1003">Cell membrane</keyword>
<dbReference type="EMBL" id="BEZZ01000193">
    <property type="protein sequence ID" value="GCC28158.1"/>
    <property type="molecule type" value="Genomic_DNA"/>
</dbReference>
<keyword evidence="9" id="KW-0677">Repeat</keyword>
<keyword evidence="6" id="KW-0107">Calcium channel</keyword>
<feature type="transmembrane region" description="Helical" evidence="19">
    <location>
        <begin position="420"/>
        <end position="438"/>
    </location>
</feature>
<keyword evidence="15 19" id="KW-0472">Membrane</keyword>
<evidence type="ECO:0000256" key="6">
    <source>
        <dbReference type="ARBA" id="ARBA00022673"/>
    </source>
</evidence>
<dbReference type="InterPro" id="IPR024862">
    <property type="entry name" value="TRPV"/>
</dbReference>
<dbReference type="InterPro" id="IPR002110">
    <property type="entry name" value="Ankyrin_rpt"/>
</dbReference>
<evidence type="ECO:0000313" key="21">
    <source>
        <dbReference type="EMBL" id="GCC28158.1"/>
    </source>
</evidence>
<evidence type="ECO:0000256" key="9">
    <source>
        <dbReference type="ARBA" id="ARBA00022737"/>
    </source>
</evidence>
<dbReference type="GO" id="GO:0005886">
    <property type="term" value="C:plasma membrane"/>
    <property type="evidence" value="ECO:0007669"/>
    <property type="project" value="UniProtKB-SubCell"/>
</dbReference>
<feature type="transmembrane region" description="Helical" evidence="19">
    <location>
        <begin position="301"/>
        <end position="324"/>
    </location>
</feature>
<accession>A0A401SCN5</accession>
<dbReference type="Pfam" id="PF12796">
    <property type="entry name" value="Ank_2"/>
    <property type="match status" value="1"/>
</dbReference>
<feature type="transmembrane region" description="Helical" evidence="19">
    <location>
        <begin position="524"/>
        <end position="548"/>
    </location>
</feature>
<dbReference type="Pfam" id="PF00520">
    <property type="entry name" value="Ion_trans"/>
    <property type="match status" value="1"/>
</dbReference>
<dbReference type="PRINTS" id="PR01415">
    <property type="entry name" value="ANKYRIN"/>
</dbReference>
<dbReference type="InterPro" id="IPR036770">
    <property type="entry name" value="Ankyrin_rpt-contain_sf"/>
</dbReference>
<evidence type="ECO:0000256" key="18">
    <source>
        <dbReference type="PROSITE-ProRule" id="PRU00023"/>
    </source>
</evidence>
<dbReference type="PANTHER" id="PTHR10582">
    <property type="entry name" value="TRANSIENT RECEPTOR POTENTIAL ION CHANNEL PROTEIN"/>
    <property type="match status" value="1"/>
</dbReference>
<dbReference type="Gene3D" id="1.25.40.20">
    <property type="entry name" value="Ankyrin repeat-containing domain"/>
    <property type="match status" value="2"/>
</dbReference>
<evidence type="ECO:0000256" key="2">
    <source>
        <dbReference type="ARBA" id="ARBA00022448"/>
    </source>
</evidence>
<dbReference type="Pfam" id="PF13637">
    <property type="entry name" value="Ank_4"/>
    <property type="match status" value="1"/>
</dbReference>
<keyword evidence="16" id="KW-0407">Ion channel</keyword>
<dbReference type="SUPFAM" id="SSF48403">
    <property type="entry name" value="Ankyrin repeat"/>
    <property type="match status" value="1"/>
</dbReference>
<evidence type="ECO:0000256" key="16">
    <source>
        <dbReference type="ARBA" id="ARBA00023303"/>
    </source>
</evidence>
<dbReference type="GO" id="GO:0098703">
    <property type="term" value="P:calcium ion import across plasma membrane"/>
    <property type="evidence" value="ECO:0007669"/>
    <property type="project" value="TreeGrafter"/>
</dbReference>
<evidence type="ECO:0000256" key="13">
    <source>
        <dbReference type="ARBA" id="ARBA00023043"/>
    </source>
</evidence>
<evidence type="ECO:0000256" key="14">
    <source>
        <dbReference type="ARBA" id="ARBA00023065"/>
    </source>
</evidence>
<feature type="transmembrane region" description="Helical" evidence="19">
    <location>
        <begin position="459"/>
        <end position="477"/>
    </location>
</feature>
<keyword evidence="2" id="KW-0813">Transport</keyword>
<feature type="transmembrane region" description="Helical" evidence="19">
    <location>
        <begin position="352"/>
        <end position="373"/>
    </location>
</feature>
<evidence type="ECO:0000256" key="19">
    <source>
        <dbReference type="SAM" id="Phobius"/>
    </source>
</evidence>
<name>A0A401SCN5_CHIPU</name>
<keyword evidence="7 19" id="KW-0812">Transmembrane</keyword>
<keyword evidence="14" id="KW-0406">Ion transport</keyword>
<evidence type="ECO:0000259" key="20">
    <source>
        <dbReference type="Pfam" id="PF00520"/>
    </source>
</evidence>
<evidence type="ECO:0000256" key="5">
    <source>
        <dbReference type="ARBA" id="ARBA00022568"/>
    </source>
</evidence>
<dbReference type="OMA" id="NKSMACK"/>
<dbReference type="AlphaFoldDB" id="A0A401SCN5"/>
<comment type="subcellular location">
    <subcellularLocation>
        <location evidence="1">Cell membrane</location>
        <topology evidence="1">Multi-pass membrane protein</topology>
    </subcellularLocation>
</comment>
<evidence type="ECO:0000256" key="17">
    <source>
        <dbReference type="ARBA" id="ARBA00036634"/>
    </source>
</evidence>
<keyword evidence="12 19" id="KW-1133">Transmembrane helix</keyword>
<evidence type="ECO:0000256" key="7">
    <source>
        <dbReference type="ARBA" id="ARBA00022692"/>
    </source>
</evidence>
<dbReference type="GO" id="GO:0005262">
    <property type="term" value="F:calcium channel activity"/>
    <property type="evidence" value="ECO:0007669"/>
    <property type="project" value="UniProtKB-KW"/>
</dbReference>
<feature type="transmembrane region" description="Helical" evidence="19">
    <location>
        <begin position="489"/>
        <end position="512"/>
    </location>
</feature>
<dbReference type="SMART" id="SM00248">
    <property type="entry name" value="ANK"/>
    <property type="match status" value="6"/>
</dbReference>
<keyword evidence="4" id="KW-0597">Phosphoprotein</keyword>
<evidence type="ECO:0000313" key="22">
    <source>
        <dbReference type="Proteomes" id="UP000287033"/>
    </source>
</evidence>
<dbReference type="PANTHER" id="PTHR10582:SF38">
    <property type="entry name" value="TRANSIENT RECEPTOR POTENTIAL CATION CHANNEL SUBFAMILY V MEMBER 6"/>
    <property type="match status" value="1"/>
</dbReference>
<dbReference type="PROSITE" id="PS50088">
    <property type="entry name" value="ANK_REPEAT"/>
    <property type="match status" value="2"/>
</dbReference>
<dbReference type="STRING" id="137246.A0A401SCN5"/>
<reference evidence="21 22" key="1">
    <citation type="journal article" date="2018" name="Nat. Ecol. Evol.">
        <title>Shark genomes provide insights into elasmobranch evolution and the origin of vertebrates.</title>
        <authorList>
            <person name="Hara Y"/>
            <person name="Yamaguchi K"/>
            <person name="Onimaru K"/>
            <person name="Kadota M"/>
            <person name="Koyanagi M"/>
            <person name="Keeley SD"/>
            <person name="Tatsumi K"/>
            <person name="Tanaka K"/>
            <person name="Motone F"/>
            <person name="Kageyama Y"/>
            <person name="Nozu R"/>
            <person name="Adachi N"/>
            <person name="Nishimura O"/>
            <person name="Nakagawa R"/>
            <person name="Tanegashima C"/>
            <person name="Kiyatake I"/>
            <person name="Matsumoto R"/>
            <person name="Murakumo K"/>
            <person name="Nishida K"/>
            <person name="Terakita A"/>
            <person name="Kuratani S"/>
            <person name="Sato K"/>
            <person name="Hyodo S Kuraku.S."/>
        </authorList>
    </citation>
    <scope>NUCLEOTIDE SEQUENCE [LARGE SCALE GENOMIC DNA]</scope>
</reference>
<gene>
    <name evidence="21" type="ORF">chiPu_0006586</name>
</gene>
<keyword evidence="11" id="KW-0112">Calmodulin-binding</keyword>
<evidence type="ECO:0000256" key="3">
    <source>
        <dbReference type="ARBA" id="ARBA00022475"/>
    </source>
</evidence>
<comment type="catalytic activity">
    <reaction evidence="17">
        <text>Ca(2+)(in) = Ca(2+)(out)</text>
        <dbReference type="Rhea" id="RHEA:29671"/>
        <dbReference type="ChEBI" id="CHEBI:29108"/>
    </reaction>
</comment>
<evidence type="ECO:0000256" key="11">
    <source>
        <dbReference type="ARBA" id="ARBA00022860"/>
    </source>
</evidence>
<proteinExistence type="predicted"/>
<evidence type="ECO:0000256" key="4">
    <source>
        <dbReference type="ARBA" id="ARBA00022553"/>
    </source>
</evidence>
<protein>
    <recommendedName>
        <fullName evidence="20">Ion transport domain-containing protein</fullName>
    </recommendedName>
</protein>
<organism evidence="21 22">
    <name type="scientific">Chiloscyllium punctatum</name>
    <name type="common">Brownbanded bambooshark</name>
    <name type="synonym">Hemiscyllium punctatum</name>
    <dbReference type="NCBI Taxonomy" id="137246"/>
    <lineage>
        <taxon>Eukaryota</taxon>
        <taxon>Metazoa</taxon>
        <taxon>Chordata</taxon>
        <taxon>Craniata</taxon>
        <taxon>Vertebrata</taxon>
        <taxon>Chondrichthyes</taxon>
        <taxon>Elasmobranchii</taxon>
        <taxon>Galeomorphii</taxon>
        <taxon>Galeoidea</taxon>
        <taxon>Orectolobiformes</taxon>
        <taxon>Hemiscylliidae</taxon>
        <taxon>Chiloscyllium</taxon>
    </lineage>
</organism>
<dbReference type="GO" id="GO:0046872">
    <property type="term" value="F:metal ion binding"/>
    <property type="evidence" value="ECO:0007669"/>
    <property type="project" value="UniProtKB-KW"/>
</dbReference>
<comment type="caution">
    <text evidence="21">The sequence shown here is derived from an EMBL/GenBank/DDBJ whole genome shotgun (WGS) entry which is preliminary data.</text>
</comment>
<keyword evidence="5" id="KW-0109">Calcium transport</keyword>
<dbReference type="Proteomes" id="UP000287033">
    <property type="component" value="Unassembled WGS sequence"/>
</dbReference>
<keyword evidence="22" id="KW-1185">Reference proteome</keyword>
<feature type="transmembrane region" description="Helical" evidence="19">
    <location>
        <begin position="394"/>
        <end position="414"/>
    </location>
</feature>
<sequence>MNGAKGHDDEYQKRRLTESPLFKAARQNDVETLKNLIQEKNVDPYERGAVGETVLHVAALYNSKEAAIILLNAFPFLIDEPIDCEMYKGETALHIAVVNQNIDLIKELLALNADIKHSRAVGTFFTPGKDCRCYYGEYVLSFAACIGNEQIVKMIVAHGAPLNAQDKQGNTVFHMLVLHPNKSMACRMYNFISSLISKEKIEYLENITNKDGLTPMKLSAFEGDVAMFSHFMKKRKQIYWAFGPVSSTLYDLTGIDTWGDELSVLDILCSSKKKEARKLLKITPVKEVLHHKWTNYGFKYFLLWTALYFLYTIIFTVCCVYRPLTPAGPDGDNITIMIPKPLNEAYASAEDFARLAGEILTVVGAVLILVTEIPRLIHIGPAKYFGNTVTGGPFHITMIVYACFVLITMILRVLNHEWETVIMAYALISAWCNVLYFARGFKLLGPLCIMIQKMIFGDLMRFCYVLIIVIIGFGAGFDVHFQALDPNTYLYFRDFTITIFTLFQLMMGLTELPGPPDIKIPDIIIVLYMVYMCFGFVLLLNLFIALMGDTHYRVVSERKSLWKAQIAATTLLLERRLPAWLWPRAGIPGDLLGLNIEKWYLRVEERSDYQKARKKSENEEKENVTHPRKNRSAYRWKLIHKNISKSLKKNDEACDMTTL</sequence>
<evidence type="ECO:0000256" key="8">
    <source>
        <dbReference type="ARBA" id="ARBA00022723"/>
    </source>
</evidence>
<evidence type="ECO:0000256" key="1">
    <source>
        <dbReference type="ARBA" id="ARBA00004651"/>
    </source>
</evidence>
<dbReference type="OrthoDB" id="533508at2759"/>
<feature type="domain" description="Ion transport" evidence="20">
    <location>
        <begin position="355"/>
        <end position="555"/>
    </location>
</feature>
<dbReference type="InterPro" id="IPR005821">
    <property type="entry name" value="Ion_trans_dom"/>
</dbReference>
<dbReference type="InterPro" id="IPR008344">
    <property type="entry name" value="TRPV5/TRPV6"/>
</dbReference>